<dbReference type="Pfam" id="PF13593">
    <property type="entry name" value="SBF_like"/>
    <property type="match status" value="1"/>
</dbReference>
<feature type="transmembrane region" description="Helical" evidence="2">
    <location>
        <begin position="337"/>
        <end position="359"/>
    </location>
</feature>
<keyword evidence="2" id="KW-0472">Membrane</keyword>
<keyword evidence="4" id="KW-1185">Reference proteome</keyword>
<evidence type="ECO:0000256" key="1">
    <source>
        <dbReference type="SAM" id="MobiDB-lite"/>
    </source>
</evidence>
<comment type="caution">
    <text evidence="3">The sequence shown here is derived from an EMBL/GenBank/DDBJ whole genome shotgun (WGS) entry which is preliminary data.</text>
</comment>
<feature type="transmembrane region" description="Helical" evidence="2">
    <location>
        <begin position="232"/>
        <end position="249"/>
    </location>
</feature>
<evidence type="ECO:0000256" key="2">
    <source>
        <dbReference type="SAM" id="Phobius"/>
    </source>
</evidence>
<feature type="compositionally biased region" description="Polar residues" evidence="1">
    <location>
        <begin position="544"/>
        <end position="555"/>
    </location>
</feature>
<dbReference type="InterPro" id="IPR016833">
    <property type="entry name" value="Put_Na-Bile_cotransptr"/>
</dbReference>
<feature type="transmembrane region" description="Helical" evidence="2">
    <location>
        <begin position="371"/>
        <end position="393"/>
    </location>
</feature>
<gene>
    <name evidence="3" type="ORF">BCR43DRAFT_435628</name>
</gene>
<proteinExistence type="predicted"/>
<accession>A0A1X2HI04</accession>
<feature type="transmembrane region" description="Helical" evidence="2">
    <location>
        <begin position="164"/>
        <end position="185"/>
    </location>
</feature>
<keyword evidence="2" id="KW-0812">Transmembrane</keyword>
<feature type="transmembrane region" description="Helical" evidence="2">
    <location>
        <begin position="261"/>
        <end position="283"/>
    </location>
</feature>
<dbReference type="OrthoDB" id="188035at2759"/>
<feature type="transmembrane region" description="Helical" evidence="2">
    <location>
        <begin position="447"/>
        <end position="466"/>
    </location>
</feature>
<dbReference type="OMA" id="YKGWIIA"/>
<feature type="transmembrane region" description="Helical" evidence="2">
    <location>
        <begin position="197"/>
        <end position="220"/>
    </location>
</feature>
<dbReference type="InterPro" id="IPR038770">
    <property type="entry name" value="Na+/solute_symporter_sf"/>
</dbReference>
<dbReference type="Proteomes" id="UP000242180">
    <property type="component" value="Unassembled WGS sequence"/>
</dbReference>
<feature type="transmembrane region" description="Helical" evidence="2">
    <location>
        <begin position="303"/>
        <end position="325"/>
    </location>
</feature>
<evidence type="ECO:0000313" key="4">
    <source>
        <dbReference type="Proteomes" id="UP000242180"/>
    </source>
</evidence>
<keyword evidence="2" id="KW-1133">Transmembrane helix</keyword>
<feature type="transmembrane region" description="Helical" evidence="2">
    <location>
        <begin position="420"/>
        <end position="441"/>
    </location>
</feature>
<name>A0A1X2HI04_SYNRA</name>
<dbReference type="EMBL" id="MCGN01000003">
    <property type="protein sequence ID" value="ORY98652.1"/>
    <property type="molecule type" value="Genomic_DNA"/>
</dbReference>
<organism evidence="3 4">
    <name type="scientific">Syncephalastrum racemosum</name>
    <name type="common">Filamentous fungus</name>
    <dbReference type="NCBI Taxonomy" id="13706"/>
    <lineage>
        <taxon>Eukaryota</taxon>
        <taxon>Fungi</taxon>
        <taxon>Fungi incertae sedis</taxon>
        <taxon>Mucoromycota</taxon>
        <taxon>Mucoromycotina</taxon>
        <taxon>Mucoromycetes</taxon>
        <taxon>Mucorales</taxon>
        <taxon>Syncephalastraceae</taxon>
        <taxon>Syncephalastrum</taxon>
    </lineage>
</organism>
<reference evidence="3 4" key="1">
    <citation type="submission" date="2016-07" db="EMBL/GenBank/DDBJ databases">
        <title>Pervasive Adenine N6-methylation of Active Genes in Fungi.</title>
        <authorList>
            <consortium name="DOE Joint Genome Institute"/>
            <person name="Mondo S.J."/>
            <person name="Dannebaum R.O."/>
            <person name="Kuo R.C."/>
            <person name="Labutti K."/>
            <person name="Haridas S."/>
            <person name="Kuo A."/>
            <person name="Salamov A."/>
            <person name="Ahrendt S.R."/>
            <person name="Lipzen A."/>
            <person name="Sullivan W."/>
            <person name="Andreopoulos W.B."/>
            <person name="Clum A."/>
            <person name="Lindquist E."/>
            <person name="Daum C."/>
            <person name="Ramamoorthy G.K."/>
            <person name="Gryganskyi A."/>
            <person name="Culley D."/>
            <person name="Magnuson J.K."/>
            <person name="James T.Y."/>
            <person name="O'Malley M.A."/>
            <person name="Stajich J.E."/>
            <person name="Spatafora J.W."/>
            <person name="Visel A."/>
            <person name="Grigoriev I.V."/>
        </authorList>
    </citation>
    <scope>NUCLEOTIDE SEQUENCE [LARGE SCALE GENOMIC DNA]</scope>
    <source>
        <strain evidence="3 4">NRRL 2496</strain>
    </source>
</reference>
<dbReference type="Gene3D" id="1.20.1530.20">
    <property type="match status" value="1"/>
</dbReference>
<dbReference type="GO" id="GO:0005886">
    <property type="term" value="C:plasma membrane"/>
    <property type="evidence" value="ECO:0007669"/>
    <property type="project" value="TreeGrafter"/>
</dbReference>
<dbReference type="AlphaFoldDB" id="A0A1X2HI04"/>
<evidence type="ECO:0000313" key="3">
    <source>
        <dbReference type="EMBL" id="ORY98652.1"/>
    </source>
</evidence>
<dbReference type="PANTHER" id="PTHR18640">
    <property type="entry name" value="SOLUTE CARRIER FAMILY 10 MEMBER 7"/>
    <property type="match status" value="1"/>
</dbReference>
<feature type="region of interest" description="Disordered" evidence="1">
    <location>
        <begin position="535"/>
        <end position="563"/>
    </location>
</feature>
<protein>
    <submittedName>
        <fullName evidence="3">SBF-like CPA transporter family-domain-containing protein</fullName>
    </submittedName>
</protein>
<sequence length="563" mass="62701">MARCYSSPRHSCASDYYLPSHRASTSPCLRNSDFYPSASTSGHHLSLQPDTPFEEDLHKKAGRQGSPTYCEKGQSAKVEAPGHNCHSCHNCHRRRRSDDPNEIEVCPKRQQNARSKDYYGKAHKTLRSLFQKYWFLLGLGLVIGLAWAFPQVGKSNGIIQAQYTVKWCAVIVIFLLSGLGIDVRVMPKVIMQWRLHLVVQGINFLVLPFIMYGVVLFFITVDAQLDSVVYKGWIIAMSTSTTVSSNVVMTRNAKGSDSSALVNAALGNVMGILICPALMSIYQQDPRIFPPNTPRGNPNYINVLRTLGFTVLLPLIIGQAVRYFFNDPVKKLAARARFPIINNLALLTLVWSVFCDGVASNAFHQMSSIDMVAIIFVNIVMYMFGCALCLFVARPPWPTRLMAEPAWFSKWRFSHEDSVAIMYCGATKTVSMGIPLINVLYAESSYGVVGVLSLPLLMYHIIQLFIGNVQVQYLKAWVVKNATTPSTLPTTTNMMIHPTTDTRAIECDSRHMSASACCDERAALDELRADDVRGNTELPEDSQHSSITVKQSMVSNHGLENRA</sequence>
<feature type="transmembrane region" description="Helical" evidence="2">
    <location>
        <begin position="133"/>
        <end position="152"/>
    </location>
</feature>
<dbReference type="PANTHER" id="PTHR18640:SF5">
    <property type="entry name" value="SODIUM_BILE ACID COTRANSPORTER 7"/>
    <property type="match status" value="1"/>
</dbReference>
<dbReference type="InParanoid" id="A0A1X2HI04"/>